<feature type="transmembrane region" description="Helical" evidence="1">
    <location>
        <begin position="106"/>
        <end position="130"/>
    </location>
</feature>
<accession>A0ABT1HJA0</accession>
<feature type="transmembrane region" description="Helical" evidence="1">
    <location>
        <begin position="211"/>
        <end position="232"/>
    </location>
</feature>
<feature type="transmembrane region" description="Helical" evidence="1">
    <location>
        <begin position="183"/>
        <end position="205"/>
    </location>
</feature>
<dbReference type="EMBL" id="JAMTCJ010000004">
    <property type="protein sequence ID" value="MCP2178021.1"/>
    <property type="molecule type" value="Genomic_DNA"/>
</dbReference>
<keyword evidence="3" id="KW-1185">Reference proteome</keyword>
<feature type="transmembrane region" description="Helical" evidence="1">
    <location>
        <begin position="52"/>
        <end position="73"/>
    </location>
</feature>
<name>A0ABT1HJA0_9NOCA</name>
<reference evidence="2 3" key="1">
    <citation type="submission" date="2022-06" db="EMBL/GenBank/DDBJ databases">
        <title>Genomic Encyclopedia of Archaeal and Bacterial Type Strains, Phase II (KMG-II): from individual species to whole genera.</title>
        <authorList>
            <person name="Goeker M."/>
        </authorList>
    </citation>
    <scope>NUCLEOTIDE SEQUENCE [LARGE SCALE GENOMIC DNA]</scope>
    <source>
        <strain evidence="2 3">DSM 44693</strain>
    </source>
</reference>
<keyword evidence="1" id="KW-0472">Membrane</keyword>
<gene>
    <name evidence="2" type="ORF">LX13_003862</name>
</gene>
<evidence type="ECO:0000256" key="1">
    <source>
        <dbReference type="SAM" id="Phobius"/>
    </source>
</evidence>
<evidence type="ECO:0000313" key="3">
    <source>
        <dbReference type="Proteomes" id="UP001206895"/>
    </source>
</evidence>
<comment type="caution">
    <text evidence="2">The sequence shown here is derived from an EMBL/GenBank/DDBJ whole genome shotgun (WGS) entry which is preliminary data.</text>
</comment>
<sequence>MVRARNIRNQPIPTGHLHDIGYLLMPVGFGVALWMRGGDYGLTLAHRPWQRAMTLTCLTAATYAAVVLLLTSAGLPANGFILVAALYPTGDVTLALMALSPLICGYRVVGSVVLATALLGAAASDIGYLMMKANPETELMPAAAALGYIAFTIILAIYAFIAQRLPPRPRPILRWESVTLTSVHESFAAGCAVLAVVFGLCLLHADRGSAVGIVGTCVIVVTVTALAARVALGRSR</sequence>
<keyword evidence="1" id="KW-1133">Transmembrane helix</keyword>
<proteinExistence type="predicted"/>
<protein>
    <submittedName>
        <fullName evidence="2">Uncharacterized protein</fullName>
    </submittedName>
</protein>
<evidence type="ECO:0000313" key="2">
    <source>
        <dbReference type="EMBL" id="MCP2178021.1"/>
    </source>
</evidence>
<organism evidence="2 3">
    <name type="scientific">Williamsia maris</name>
    <dbReference type="NCBI Taxonomy" id="72806"/>
    <lineage>
        <taxon>Bacteria</taxon>
        <taxon>Bacillati</taxon>
        <taxon>Actinomycetota</taxon>
        <taxon>Actinomycetes</taxon>
        <taxon>Mycobacteriales</taxon>
        <taxon>Nocardiaceae</taxon>
        <taxon>Williamsia</taxon>
    </lineage>
</organism>
<keyword evidence="1" id="KW-0812">Transmembrane</keyword>
<feature type="transmembrane region" description="Helical" evidence="1">
    <location>
        <begin position="79"/>
        <end position="99"/>
    </location>
</feature>
<dbReference type="Proteomes" id="UP001206895">
    <property type="component" value="Unassembled WGS sequence"/>
</dbReference>
<feature type="transmembrane region" description="Helical" evidence="1">
    <location>
        <begin position="142"/>
        <end position="162"/>
    </location>
</feature>